<sequence>MFDETFQVALGHFVVYLTDTNDGIFFRDVRFTVFRFLPGQLHLSFPADSQTGGDGNGHHFILLTMSGQFIRCQIGGAAPGGMDQFFMARMDIM</sequence>
<name>A0A645HRH9_9ZZZZ</name>
<gene>
    <name evidence="1" type="ORF">SDC9_189209</name>
</gene>
<organism evidence="1">
    <name type="scientific">bioreactor metagenome</name>
    <dbReference type="NCBI Taxonomy" id="1076179"/>
    <lineage>
        <taxon>unclassified sequences</taxon>
        <taxon>metagenomes</taxon>
        <taxon>ecological metagenomes</taxon>
    </lineage>
</organism>
<dbReference type="EMBL" id="VSSQ01098850">
    <property type="protein sequence ID" value="MPN41655.1"/>
    <property type="molecule type" value="Genomic_DNA"/>
</dbReference>
<proteinExistence type="predicted"/>
<evidence type="ECO:0000313" key="1">
    <source>
        <dbReference type="EMBL" id="MPN41655.1"/>
    </source>
</evidence>
<reference evidence="1" key="1">
    <citation type="submission" date="2019-08" db="EMBL/GenBank/DDBJ databases">
        <authorList>
            <person name="Kucharzyk K."/>
            <person name="Murdoch R.W."/>
            <person name="Higgins S."/>
            <person name="Loffler F."/>
        </authorList>
    </citation>
    <scope>NUCLEOTIDE SEQUENCE</scope>
</reference>
<comment type="caution">
    <text evidence="1">The sequence shown here is derived from an EMBL/GenBank/DDBJ whole genome shotgun (WGS) entry which is preliminary data.</text>
</comment>
<accession>A0A645HRH9</accession>
<dbReference type="AlphaFoldDB" id="A0A645HRH9"/>
<protein>
    <submittedName>
        <fullName evidence="1">Uncharacterized protein</fullName>
    </submittedName>
</protein>